<organism evidence="1">
    <name type="scientific">Rhizophagus irregularis (strain DAOM 181602 / DAOM 197198 / MUCL 43194)</name>
    <name type="common">Arbuscular mycorrhizal fungus</name>
    <name type="synonym">Glomus intraradices</name>
    <dbReference type="NCBI Taxonomy" id="747089"/>
    <lineage>
        <taxon>Eukaryota</taxon>
        <taxon>Fungi</taxon>
        <taxon>Fungi incertae sedis</taxon>
        <taxon>Mucoromycota</taxon>
        <taxon>Glomeromycotina</taxon>
        <taxon>Glomeromycetes</taxon>
        <taxon>Glomerales</taxon>
        <taxon>Glomeraceae</taxon>
        <taxon>Rhizophagus</taxon>
    </lineage>
</organism>
<dbReference type="EMBL" id="KI295444">
    <property type="protein sequence ID" value="ESA02813.1"/>
    <property type="molecule type" value="Genomic_DNA"/>
</dbReference>
<sequence length="166" mass="18310">MDFLLTTLLFFLKQKHLGRIQLFFYNNSSDTSETNTYDSTGIFIFEVCISITTNTSALGTFSANFNVDDLADAFVDSTSTDIFSSTATIATDDNAFNSALSLAIGNAYRREFNSAFLLATSSICESEFNLVLLLVIYGTCRGEFNSVLLWQFDSPIIEPEFAVSAV</sequence>
<dbReference type="AlphaFoldDB" id="U9T907"/>
<reference evidence="1" key="1">
    <citation type="submission" date="2013-07" db="EMBL/GenBank/DDBJ databases">
        <title>The genome of an arbuscular mycorrhizal fungus provides insights into the evolution of the oldest plant symbiosis.</title>
        <authorList>
            <consortium name="DOE Joint Genome Institute"/>
            <person name="Tisserant E."/>
            <person name="Malbreil M."/>
            <person name="Kuo A."/>
            <person name="Kohler A."/>
            <person name="Symeonidi A."/>
            <person name="Balestrini R."/>
            <person name="Charron P."/>
            <person name="Duensing N."/>
            <person name="Frei-dit-Frey N."/>
            <person name="Gianinazzi-Pearson V."/>
            <person name="Gilbert B."/>
            <person name="Handa Y."/>
            <person name="Hijri M."/>
            <person name="Kaul R."/>
            <person name="Kawaguchi M."/>
            <person name="Krajinski F."/>
            <person name="Lammers P."/>
            <person name="Lapierre D."/>
            <person name="Masclaux F.G."/>
            <person name="Murat C."/>
            <person name="Morin E."/>
            <person name="Ndikumana S."/>
            <person name="Pagni M."/>
            <person name="Petitpierre D."/>
            <person name="Requena N."/>
            <person name="Rosikiewicz P."/>
            <person name="Riley R."/>
            <person name="Saito K."/>
            <person name="San Clemente H."/>
            <person name="Shapiro H."/>
            <person name="van Tuinen D."/>
            <person name="Becard G."/>
            <person name="Bonfante P."/>
            <person name="Paszkowski U."/>
            <person name="Shachar-Hill Y."/>
            <person name="Young J.P."/>
            <person name="Sanders I.R."/>
            <person name="Henrissat B."/>
            <person name="Rensing S.A."/>
            <person name="Grigoriev I.V."/>
            <person name="Corradi N."/>
            <person name="Roux C."/>
            <person name="Martin F."/>
        </authorList>
    </citation>
    <scope>NUCLEOTIDE SEQUENCE</scope>
    <source>
        <strain evidence="1">DAOM 197198</strain>
    </source>
</reference>
<proteinExistence type="predicted"/>
<name>U9T907_RHIID</name>
<gene>
    <name evidence="1" type="ORF">GLOINDRAFT_6153</name>
</gene>
<accession>U9T907</accession>
<dbReference type="HOGENOM" id="CLU_1603619_0_0_1"/>
<protein>
    <submittedName>
        <fullName evidence="1">Uncharacterized protein</fullName>
    </submittedName>
</protein>
<evidence type="ECO:0000313" key="1">
    <source>
        <dbReference type="EMBL" id="ESA02813.1"/>
    </source>
</evidence>